<name>A0A4Y2EYU6_ARAVE</name>
<sequence>MHRCGSCNVGGGVTYTCCLRYPHMKKSIGIISGERGGHSWKPPYPIICSPNSSSRYTALLMMFCAHAYCHVGTIRSGAETMTASQPINVHFKRSVFRIHDHKVSFCTKLMML</sequence>
<keyword evidence="2" id="KW-1185">Reference proteome</keyword>
<evidence type="ECO:0000313" key="1">
    <source>
        <dbReference type="EMBL" id="GBM34430.1"/>
    </source>
</evidence>
<proteinExistence type="predicted"/>
<gene>
    <name evidence="1" type="ORF">AVEN_226846_1</name>
</gene>
<reference evidence="1 2" key="1">
    <citation type="journal article" date="2019" name="Sci. Rep.">
        <title>Orb-weaving spider Araneus ventricosus genome elucidates the spidroin gene catalogue.</title>
        <authorList>
            <person name="Kono N."/>
            <person name="Nakamura H."/>
            <person name="Ohtoshi R."/>
            <person name="Moran D.A.P."/>
            <person name="Shinohara A."/>
            <person name="Yoshida Y."/>
            <person name="Fujiwara M."/>
            <person name="Mori M."/>
            <person name="Tomita M."/>
            <person name="Arakawa K."/>
        </authorList>
    </citation>
    <scope>NUCLEOTIDE SEQUENCE [LARGE SCALE GENOMIC DNA]</scope>
</reference>
<evidence type="ECO:0000313" key="2">
    <source>
        <dbReference type="Proteomes" id="UP000499080"/>
    </source>
</evidence>
<dbReference type="EMBL" id="BGPR01000760">
    <property type="protein sequence ID" value="GBM34430.1"/>
    <property type="molecule type" value="Genomic_DNA"/>
</dbReference>
<organism evidence="1 2">
    <name type="scientific">Araneus ventricosus</name>
    <name type="common">Orbweaver spider</name>
    <name type="synonym">Epeira ventricosa</name>
    <dbReference type="NCBI Taxonomy" id="182803"/>
    <lineage>
        <taxon>Eukaryota</taxon>
        <taxon>Metazoa</taxon>
        <taxon>Ecdysozoa</taxon>
        <taxon>Arthropoda</taxon>
        <taxon>Chelicerata</taxon>
        <taxon>Arachnida</taxon>
        <taxon>Araneae</taxon>
        <taxon>Araneomorphae</taxon>
        <taxon>Entelegynae</taxon>
        <taxon>Araneoidea</taxon>
        <taxon>Araneidae</taxon>
        <taxon>Araneus</taxon>
    </lineage>
</organism>
<protein>
    <submittedName>
        <fullName evidence="1">Uncharacterized protein</fullName>
    </submittedName>
</protein>
<dbReference type="AlphaFoldDB" id="A0A4Y2EYU6"/>
<accession>A0A4Y2EYU6</accession>
<comment type="caution">
    <text evidence="1">The sequence shown here is derived from an EMBL/GenBank/DDBJ whole genome shotgun (WGS) entry which is preliminary data.</text>
</comment>
<dbReference type="Proteomes" id="UP000499080">
    <property type="component" value="Unassembled WGS sequence"/>
</dbReference>